<dbReference type="SUPFAM" id="SSF49464">
    <property type="entry name" value="Carboxypeptidase regulatory domain-like"/>
    <property type="match status" value="2"/>
</dbReference>
<keyword evidence="3" id="KW-0472">Membrane</keyword>
<feature type="compositionally biased region" description="Basic and acidic residues" evidence="1">
    <location>
        <begin position="513"/>
        <end position="522"/>
    </location>
</feature>
<gene>
    <name evidence="3" type="ORF">KOR34_32930</name>
</gene>
<protein>
    <submittedName>
        <fullName evidence="3">Nickel uptake substrate-specific transmembrane region</fullName>
    </submittedName>
</protein>
<proteinExistence type="predicted"/>
<feature type="region of interest" description="Disordered" evidence="1">
    <location>
        <begin position="497"/>
        <end position="522"/>
    </location>
</feature>
<evidence type="ECO:0000313" key="4">
    <source>
        <dbReference type="Proteomes" id="UP000316714"/>
    </source>
</evidence>
<reference evidence="3 4" key="1">
    <citation type="submission" date="2019-02" db="EMBL/GenBank/DDBJ databases">
        <title>Deep-cultivation of Planctomycetes and their phenomic and genomic characterization uncovers novel biology.</title>
        <authorList>
            <person name="Wiegand S."/>
            <person name="Jogler M."/>
            <person name="Boedeker C."/>
            <person name="Pinto D."/>
            <person name="Vollmers J."/>
            <person name="Rivas-Marin E."/>
            <person name="Kohn T."/>
            <person name="Peeters S.H."/>
            <person name="Heuer A."/>
            <person name="Rast P."/>
            <person name="Oberbeckmann S."/>
            <person name="Bunk B."/>
            <person name="Jeske O."/>
            <person name="Meyerdierks A."/>
            <person name="Storesund J.E."/>
            <person name="Kallscheuer N."/>
            <person name="Luecker S."/>
            <person name="Lage O.M."/>
            <person name="Pohl T."/>
            <person name="Merkel B.J."/>
            <person name="Hornburger P."/>
            <person name="Mueller R.-W."/>
            <person name="Bruemmer F."/>
            <person name="Labrenz M."/>
            <person name="Spormann A.M."/>
            <person name="Op Den Camp H."/>
            <person name="Overmann J."/>
            <person name="Amann R."/>
            <person name="Jetten M.S.M."/>
            <person name="Mascher T."/>
            <person name="Medema M.H."/>
            <person name="Devos D.P."/>
            <person name="Kaster A.-K."/>
            <person name="Ovreas L."/>
            <person name="Rohde M."/>
            <person name="Galperin M.Y."/>
            <person name="Jogler C."/>
        </authorList>
    </citation>
    <scope>NUCLEOTIDE SEQUENCE [LARGE SCALE GENOMIC DNA]</scope>
    <source>
        <strain evidence="3 4">KOR34</strain>
    </source>
</reference>
<evidence type="ECO:0000256" key="1">
    <source>
        <dbReference type="SAM" id="MobiDB-lite"/>
    </source>
</evidence>
<dbReference type="Gene3D" id="2.60.40.1120">
    <property type="entry name" value="Carboxypeptidase-like, regulatory domain"/>
    <property type="match status" value="1"/>
</dbReference>
<evidence type="ECO:0000256" key="2">
    <source>
        <dbReference type="SAM" id="SignalP"/>
    </source>
</evidence>
<sequence precursor="true">MAILERWNRISGAALMIVSMAAAVQAEEPVVVRGTVTDESGQPVAGAIVALDLRRSANEAENWSVTARSDSGGQYALSIKLEWVKLGAYYHSRTVWCYQPGKLIEAASAYQQVDRGNETPLDFILRPGSETTFEFRTPEGKPLRDAALASFHYKVANIDIPPDLIIDALDARTDAHGILHLPCCEQARVYSIRLRTGDWGTQAFYLEQAETPRPPVLTLAPTGKLRITLTGGDMASRAGALFMPYSNSDARRLPRGEGKAVVDADGVAVIEQLAAGGYQLMASNAKGADFLPKIPRTFEVQPGETTELEVPLVKAVKVTGSVVAEGADQPVVGAYVSVGYGVSRQSQNILTGPDGTFETCVLPGTVRTQAIILPKPFSHWIRDRTRQAATQVAADATEVRLPPIYLLEPKVVSGKLVDERGQPLPGRRLTLKSGDEYIGGGQTDDVGKFEARIGAGATPDVIVVEDPNGGFRGTYARIDSQDPMVISVRRSGLPWNVEVSESPTPPEKLTAPEIDRGADDPDRPRVIFARNVVILGGKTGDYIDAQEYLQSLDRPEATMPYFAATRDLARDPEGYEEARLWVRAMRQLIGFRGGTVRRLDTRRSAVFDELRLGDSWPPEHAETVHGVVLTPTGEPAAGAQVVLLEPPPLSAQQYSASLYLRNGALRDASEHEVAYTDQDGRFEHLVTAPDQYGVMVFHPEGFAMWQRSTGGDSPEPIKLDRWARIVTTLAPNKGNRQSTSIGPALQGFAGNRHLSMHEFSQRDTLRHEFPAVPPGMRVILQRSYQTESGMGVAISPSVIDIQTEPGTTYEVEFGPLTEADKRDIEANLKRYGPN</sequence>
<dbReference type="AlphaFoldDB" id="A0A5C5V548"/>
<dbReference type="InterPro" id="IPR008969">
    <property type="entry name" value="CarboxyPept-like_regulatory"/>
</dbReference>
<organism evidence="3 4">
    <name type="scientific">Posidoniimonas corsicana</name>
    <dbReference type="NCBI Taxonomy" id="1938618"/>
    <lineage>
        <taxon>Bacteria</taxon>
        <taxon>Pseudomonadati</taxon>
        <taxon>Planctomycetota</taxon>
        <taxon>Planctomycetia</taxon>
        <taxon>Pirellulales</taxon>
        <taxon>Lacipirellulaceae</taxon>
        <taxon>Posidoniimonas</taxon>
    </lineage>
</organism>
<dbReference type="RefSeq" id="WP_146566110.1">
    <property type="nucleotide sequence ID" value="NZ_SIHJ01000002.1"/>
</dbReference>
<feature type="signal peptide" evidence="2">
    <location>
        <begin position="1"/>
        <end position="26"/>
    </location>
</feature>
<keyword evidence="3" id="KW-0812">Transmembrane</keyword>
<comment type="caution">
    <text evidence="3">The sequence shown here is derived from an EMBL/GenBank/DDBJ whole genome shotgun (WGS) entry which is preliminary data.</text>
</comment>
<dbReference type="OrthoDB" id="222215at2"/>
<name>A0A5C5V548_9BACT</name>
<keyword evidence="4" id="KW-1185">Reference proteome</keyword>
<feature type="chain" id="PRO_5022942084" evidence="2">
    <location>
        <begin position="27"/>
        <end position="834"/>
    </location>
</feature>
<evidence type="ECO:0000313" key="3">
    <source>
        <dbReference type="EMBL" id="TWT33461.1"/>
    </source>
</evidence>
<accession>A0A5C5V548</accession>
<dbReference type="EMBL" id="SIHJ01000002">
    <property type="protein sequence ID" value="TWT33461.1"/>
    <property type="molecule type" value="Genomic_DNA"/>
</dbReference>
<keyword evidence="2" id="KW-0732">Signal</keyword>
<dbReference type="Proteomes" id="UP000316714">
    <property type="component" value="Unassembled WGS sequence"/>
</dbReference>